<accession>A0AA92K0J1</accession>
<proteinExistence type="predicted"/>
<protein>
    <submittedName>
        <fullName evidence="2">NAD-dependent epimerase/dehydratase family protein</fullName>
    </submittedName>
</protein>
<organism evidence="2 3">
    <name type="scientific">Ralstonia solanacearum</name>
    <name type="common">Pseudomonas solanacearum</name>
    <dbReference type="NCBI Taxonomy" id="305"/>
    <lineage>
        <taxon>Bacteria</taxon>
        <taxon>Pseudomonadati</taxon>
        <taxon>Pseudomonadota</taxon>
        <taxon>Betaproteobacteria</taxon>
        <taxon>Burkholderiales</taxon>
        <taxon>Burkholderiaceae</taxon>
        <taxon>Ralstonia</taxon>
        <taxon>Ralstonia solanacearum species complex</taxon>
    </lineage>
</organism>
<evidence type="ECO:0000313" key="2">
    <source>
        <dbReference type="EMBL" id="QOK96113.1"/>
    </source>
</evidence>
<reference evidence="3" key="1">
    <citation type="submission" date="2020-04" db="EMBL/GenBank/DDBJ databases">
        <title>Ralstonia solanacearum UW576, UW763, UW773, and UW774.</title>
        <authorList>
            <person name="Steidl O."/>
            <person name="Truchon A."/>
            <person name="Allen C."/>
        </authorList>
    </citation>
    <scope>NUCLEOTIDE SEQUENCE [LARGE SCALE GENOMIC DNA]</scope>
    <source>
        <strain evidence="3">UW774</strain>
    </source>
</reference>
<gene>
    <name evidence="2" type="ORF">HF909_06560</name>
</gene>
<dbReference type="GO" id="GO:0080019">
    <property type="term" value="F:alcohol-forming very long-chain fatty acyl-CoA reductase activity"/>
    <property type="evidence" value="ECO:0007669"/>
    <property type="project" value="InterPro"/>
</dbReference>
<dbReference type="InterPro" id="IPR026055">
    <property type="entry name" value="FAR"/>
</dbReference>
<dbReference type="PANTHER" id="PTHR11011:SF45">
    <property type="entry name" value="FATTY ACYL-COA REDUCTASE CG8306-RELATED"/>
    <property type="match status" value="1"/>
</dbReference>
<sequence>MSRHILITGATGALGKGVMPALLASMPDARFTVLTRRPGQQPAVSRVAELQCDLTDSRWLRSLPDDLAHSVTGILHMAADVRWNATVEDAFKMNTSVCAVLADWAQSRCDRLEVFCYVSTAYVEAPSHLKCSPGFIQHEDRLYNNSYEYSKNLGEREVLARKLPSVIVRPSLILGDSRTGEIGSFNGLYTLLRFASQGLVPVVAGAGQAYVDTVSLDTVVDAILLALKRAPEPAGRIIWAISGEDAPRVEDLMNACVTGLNQFRTTRGASPIEPPAVVRYETYRRLYRPWFEQQASSIQKQMLEYIDVFTPYFSMSDVFRPEASHDVLTSPNWRTALPKIVGYWCEANQRTALKPLRPWKSSSISTQPAC</sequence>
<dbReference type="Proteomes" id="UP000593970">
    <property type="component" value="Chromosome"/>
</dbReference>
<dbReference type="InterPro" id="IPR036291">
    <property type="entry name" value="NAD(P)-bd_dom_sf"/>
</dbReference>
<dbReference type="GO" id="GO:0035336">
    <property type="term" value="P:long-chain fatty-acyl-CoA metabolic process"/>
    <property type="evidence" value="ECO:0007669"/>
    <property type="project" value="TreeGrafter"/>
</dbReference>
<evidence type="ECO:0000259" key="1">
    <source>
        <dbReference type="Pfam" id="PF07993"/>
    </source>
</evidence>
<dbReference type="InterPro" id="IPR013120">
    <property type="entry name" value="FAR_NAD-bd"/>
</dbReference>
<dbReference type="Pfam" id="PF07993">
    <property type="entry name" value="NAD_binding_4"/>
    <property type="match status" value="1"/>
</dbReference>
<dbReference type="AlphaFoldDB" id="A0AA92K0J1"/>
<evidence type="ECO:0000313" key="3">
    <source>
        <dbReference type="Proteomes" id="UP000593970"/>
    </source>
</evidence>
<dbReference type="PANTHER" id="PTHR11011">
    <property type="entry name" value="MALE STERILITY PROTEIN 2-RELATED"/>
    <property type="match status" value="1"/>
</dbReference>
<feature type="domain" description="Thioester reductase (TE)" evidence="1">
    <location>
        <begin position="66"/>
        <end position="223"/>
    </location>
</feature>
<dbReference type="EMBL" id="CP051169">
    <property type="protein sequence ID" value="QOK96113.1"/>
    <property type="molecule type" value="Genomic_DNA"/>
</dbReference>
<dbReference type="SUPFAM" id="SSF51735">
    <property type="entry name" value="NAD(P)-binding Rossmann-fold domains"/>
    <property type="match status" value="1"/>
</dbReference>
<dbReference type="Gene3D" id="3.40.50.720">
    <property type="entry name" value="NAD(P)-binding Rossmann-like Domain"/>
    <property type="match status" value="1"/>
</dbReference>
<name>A0AA92K0J1_RALSL</name>